<comment type="similarity">
    <text evidence="3">Belongs to the glyoxalase I family.</text>
</comment>
<feature type="domain" description="VOC" evidence="12">
    <location>
        <begin position="180"/>
        <end position="316"/>
    </location>
</feature>
<keyword evidence="13" id="KW-0560">Oxidoreductase</keyword>
<sequence>MSNMGNLRVPDPSKWKMNHTMIRVKDPARSIAFYRALGFSLIEKLPMPGSKFDLYFLGFDVQGKSPSAGKLRSDRQGLLELTHNYGTELNETYTVSNGNEAPYLGFQHIGITVDDVGRTITNLPGHSIKVLERSKESQAQRLASDHSRQVIVMDPDGYYVELNSRLGTPISASSTVGYNCFNSTGLRIKDPRMSLPWYSDILGMSILQQVECNGCSMYWLGYLDNDPERQLLEREGMVKLIWIHGTELKEGKVYHNGNDQPQGFGHLALAVDDITAACEYFEAKNVKWKKRLMDGRLKSIAFILDPDEYWIEIIQNARIKEPLGVQ</sequence>
<keyword evidence="5" id="KW-0479">Metal-binding</keyword>
<comment type="caution">
    <text evidence="13">The sequence shown here is derived from an EMBL/GenBank/DDBJ whole genome shotgun (WGS) entry which is preliminary data.</text>
</comment>
<dbReference type="CDD" id="cd07233">
    <property type="entry name" value="GlxI_Zn"/>
    <property type="match status" value="1"/>
</dbReference>
<dbReference type="GeneID" id="98141970"/>
<dbReference type="Proteomes" id="UP001610432">
    <property type="component" value="Unassembled WGS sequence"/>
</dbReference>
<dbReference type="EMBL" id="JBFXLQ010000067">
    <property type="protein sequence ID" value="KAL2862493.1"/>
    <property type="molecule type" value="Genomic_DNA"/>
</dbReference>
<evidence type="ECO:0000313" key="13">
    <source>
        <dbReference type="EMBL" id="KAL2862493.1"/>
    </source>
</evidence>
<evidence type="ECO:0000313" key="14">
    <source>
        <dbReference type="Proteomes" id="UP001610432"/>
    </source>
</evidence>
<dbReference type="InterPro" id="IPR004361">
    <property type="entry name" value="Glyoxalase_1"/>
</dbReference>
<dbReference type="Gene3D" id="3.10.180.10">
    <property type="entry name" value="2,3-Dihydroxybiphenyl 1,2-Dioxygenase, domain 1"/>
    <property type="match status" value="2"/>
</dbReference>
<name>A0ABR4LD68_9EURO</name>
<keyword evidence="7" id="KW-0456">Lyase</keyword>
<dbReference type="NCBIfam" id="TIGR00068">
    <property type="entry name" value="glyox_I"/>
    <property type="match status" value="1"/>
</dbReference>
<dbReference type="PROSITE" id="PS51819">
    <property type="entry name" value="VOC"/>
    <property type="match status" value="2"/>
</dbReference>
<comment type="pathway">
    <text evidence="2">Secondary metabolite metabolism; methylglyoxal degradation; (R)-lactate from methylglyoxal: step 1/2.</text>
</comment>
<dbReference type="InterPro" id="IPR004360">
    <property type="entry name" value="Glyas_Fos-R_dOase_dom"/>
</dbReference>
<reference evidence="13 14" key="1">
    <citation type="submission" date="2024-07" db="EMBL/GenBank/DDBJ databases">
        <title>Section-level genome sequencing and comparative genomics of Aspergillus sections Usti and Cavernicolus.</title>
        <authorList>
            <consortium name="Lawrence Berkeley National Laboratory"/>
            <person name="Nybo J.L."/>
            <person name="Vesth T.C."/>
            <person name="Theobald S."/>
            <person name="Frisvad J.C."/>
            <person name="Larsen T.O."/>
            <person name="Kjaerboelling I."/>
            <person name="Rothschild-Mancinelli K."/>
            <person name="Lyhne E.K."/>
            <person name="Kogle M.E."/>
            <person name="Barry K."/>
            <person name="Clum A."/>
            <person name="Na H."/>
            <person name="Ledsgaard L."/>
            <person name="Lin J."/>
            <person name="Lipzen A."/>
            <person name="Kuo A."/>
            <person name="Riley R."/>
            <person name="Mondo S."/>
            <person name="Labutti K."/>
            <person name="Haridas S."/>
            <person name="Pangalinan J."/>
            <person name="Salamov A.A."/>
            <person name="Simmons B.A."/>
            <person name="Magnuson J.K."/>
            <person name="Chen J."/>
            <person name="Drula E."/>
            <person name="Henrissat B."/>
            <person name="Wiebenga A."/>
            <person name="Lubbers R.J."/>
            <person name="Gomes A.C."/>
            <person name="Macurrencykelacurrency M.R."/>
            <person name="Stajich J."/>
            <person name="Grigoriev I.V."/>
            <person name="Mortensen U.H."/>
            <person name="De Vries R.P."/>
            <person name="Baker S.E."/>
            <person name="Andersen M.R."/>
        </authorList>
    </citation>
    <scope>NUCLEOTIDE SEQUENCE [LARGE SCALE GENOMIC DNA]</scope>
    <source>
        <strain evidence="13 14">CBS 449.75</strain>
    </source>
</reference>
<dbReference type="PANTHER" id="PTHR10374">
    <property type="entry name" value="LACTOYLGLUTATHIONE LYASE GLYOXALASE I"/>
    <property type="match status" value="1"/>
</dbReference>
<evidence type="ECO:0000256" key="6">
    <source>
        <dbReference type="ARBA" id="ARBA00022833"/>
    </source>
</evidence>
<dbReference type="GO" id="GO:0051213">
    <property type="term" value="F:dioxygenase activity"/>
    <property type="evidence" value="ECO:0007669"/>
    <property type="project" value="UniProtKB-KW"/>
</dbReference>
<evidence type="ECO:0000256" key="4">
    <source>
        <dbReference type="ARBA" id="ARBA00012081"/>
    </source>
</evidence>
<evidence type="ECO:0000256" key="1">
    <source>
        <dbReference type="ARBA" id="ARBA00001947"/>
    </source>
</evidence>
<evidence type="ECO:0000256" key="8">
    <source>
        <dbReference type="ARBA" id="ARBA00030291"/>
    </source>
</evidence>
<feature type="domain" description="VOC" evidence="12">
    <location>
        <begin position="16"/>
        <end position="165"/>
    </location>
</feature>
<evidence type="ECO:0000259" key="12">
    <source>
        <dbReference type="PROSITE" id="PS51819"/>
    </source>
</evidence>
<dbReference type="Pfam" id="PF00903">
    <property type="entry name" value="Glyoxalase"/>
    <property type="match status" value="2"/>
</dbReference>
<dbReference type="EC" id="4.4.1.5" evidence="4"/>
<proteinExistence type="inferred from homology"/>
<evidence type="ECO:0000256" key="5">
    <source>
        <dbReference type="ARBA" id="ARBA00022723"/>
    </source>
</evidence>
<dbReference type="InterPro" id="IPR029068">
    <property type="entry name" value="Glyas_Bleomycin-R_OHBP_Dase"/>
</dbReference>
<dbReference type="PANTHER" id="PTHR10374:SF30">
    <property type="entry name" value="LACTOYLGLUTATHIONE LYASE"/>
    <property type="match status" value="1"/>
</dbReference>
<evidence type="ECO:0000256" key="10">
    <source>
        <dbReference type="ARBA" id="ARBA00032460"/>
    </source>
</evidence>
<gene>
    <name evidence="13" type="ORF">BJX67DRAFT_296895</name>
</gene>
<evidence type="ECO:0000256" key="11">
    <source>
        <dbReference type="ARBA" id="ARBA00033298"/>
    </source>
</evidence>
<evidence type="ECO:0000256" key="2">
    <source>
        <dbReference type="ARBA" id="ARBA00005008"/>
    </source>
</evidence>
<comment type="cofactor">
    <cofactor evidence="1">
        <name>Zn(2+)</name>
        <dbReference type="ChEBI" id="CHEBI:29105"/>
    </cofactor>
</comment>
<dbReference type="SUPFAM" id="SSF54593">
    <property type="entry name" value="Glyoxalase/Bleomycin resistance protein/Dihydroxybiphenyl dioxygenase"/>
    <property type="match status" value="2"/>
</dbReference>
<accession>A0ABR4LD68</accession>
<evidence type="ECO:0000256" key="3">
    <source>
        <dbReference type="ARBA" id="ARBA00010363"/>
    </source>
</evidence>
<evidence type="ECO:0000256" key="7">
    <source>
        <dbReference type="ARBA" id="ARBA00023239"/>
    </source>
</evidence>
<organism evidence="13 14">
    <name type="scientific">Aspergillus lucknowensis</name>
    <dbReference type="NCBI Taxonomy" id="176173"/>
    <lineage>
        <taxon>Eukaryota</taxon>
        <taxon>Fungi</taxon>
        <taxon>Dikarya</taxon>
        <taxon>Ascomycota</taxon>
        <taxon>Pezizomycotina</taxon>
        <taxon>Eurotiomycetes</taxon>
        <taxon>Eurotiomycetidae</taxon>
        <taxon>Eurotiales</taxon>
        <taxon>Aspergillaceae</taxon>
        <taxon>Aspergillus</taxon>
        <taxon>Aspergillus subgen. Nidulantes</taxon>
    </lineage>
</organism>
<keyword evidence="13" id="KW-0223">Dioxygenase</keyword>
<keyword evidence="14" id="KW-1185">Reference proteome</keyword>
<dbReference type="InterPro" id="IPR018146">
    <property type="entry name" value="Glyoxalase_1_CS"/>
</dbReference>
<dbReference type="RefSeq" id="XP_070881472.1">
    <property type="nucleotide sequence ID" value="XM_071026898.1"/>
</dbReference>
<evidence type="ECO:0000256" key="9">
    <source>
        <dbReference type="ARBA" id="ARBA00030892"/>
    </source>
</evidence>
<dbReference type="PROSITE" id="PS00934">
    <property type="entry name" value="GLYOXALASE_I_1"/>
    <property type="match status" value="1"/>
</dbReference>
<keyword evidence="6" id="KW-0862">Zinc</keyword>
<protein>
    <recommendedName>
        <fullName evidence="4">lactoylglutathione lyase</fullName>
        <ecNumber evidence="4">4.4.1.5</ecNumber>
    </recommendedName>
    <alternativeName>
        <fullName evidence="9">Aldoketomutase</fullName>
    </alternativeName>
    <alternativeName>
        <fullName evidence="8">Ketone-aldehyde mutase</fullName>
    </alternativeName>
    <alternativeName>
        <fullName evidence="10">Methylglyoxalase</fullName>
    </alternativeName>
    <alternativeName>
        <fullName evidence="11">S-D-lactoylglutathione methylglyoxal lyase</fullName>
    </alternativeName>
</protein>
<dbReference type="InterPro" id="IPR037523">
    <property type="entry name" value="VOC_core"/>
</dbReference>